<gene>
    <name evidence="1" type="primary">ORF42493</name>
</gene>
<dbReference type="AlphaFoldDB" id="A0A0B6YYW4"/>
<evidence type="ECO:0000313" key="1">
    <source>
        <dbReference type="EMBL" id="CEK61519.1"/>
    </source>
</evidence>
<name>A0A0B6YYW4_9EUPU</name>
<dbReference type="Gene3D" id="3.40.50.1820">
    <property type="entry name" value="alpha/beta hydrolase"/>
    <property type="match status" value="1"/>
</dbReference>
<dbReference type="Pfam" id="PF05705">
    <property type="entry name" value="DUF829"/>
    <property type="match status" value="1"/>
</dbReference>
<evidence type="ECO:0008006" key="2">
    <source>
        <dbReference type="Google" id="ProtNLM"/>
    </source>
</evidence>
<accession>A0A0B6YYW4</accession>
<dbReference type="EMBL" id="HACG01014654">
    <property type="protein sequence ID" value="CEK61519.1"/>
    <property type="molecule type" value="Transcribed_RNA"/>
</dbReference>
<dbReference type="InterPro" id="IPR029058">
    <property type="entry name" value="AB_hydrolase_fold"/>
</dbReference>
<feature type="non-terminal residue" evidence="1">
    <location>
        <position position="1"/>
    </location>
</feature>
<proteinExistence type="predicted"/>
<organism evidence="1">
    <name type="scientific">Arion vulgaris</name>
    <dbReference type="NCBI Taxonomy" id="1028688"/>
    <lineage>
        <taxon>Eukaryota</taxon>
        <taxon>Metazoa</taxon>
        <taxon>Spiralia</taxon>
        <taxon>Lophotrochozoa</taxon>
        <taxon>Mollusca</taxon>
        <taxon>Gastropoda</taxon>
        <taxon>Heterobranchia</taxon>
        <taxon>Euthyneura</taxon>
        <taxon>Panpulmonata</taxon>
        <taxon>Eupulmonata</taxon>
        <taxon>Stylommatophora</taxon>
        <taxon>Helicina</taxon>
        <taxon>Arionoidea</taxon>
        <taxon>Arionidae</taxon>
        <taxon>Arion</taxon>
    </lineage>
</organism>
<dbReference type="GO" id="GO:0017171">
    <property type="term" value="F:serine hydrolase activity"/>
    <property type="evidence" value="ECO:0007669"/>
    <property type="project" value="TreeGrafter"/>
</dbReference>
<sequence>LKALDERLRDYDYIIPHSISIGSYNLTVLFMTARKLDSRKYLIEKFRGIIFDSIVVGSNKGGIVKVDDGNEIQVYKHGAQSVQAIDRMIKGMAKGISTNSHFQALIALLAKMYFAATKKQTLDFYEKALDMARDEPVKVPTLVLASRDDPMSDANALQMLIEVWQTSSNLPVTLHLWDSSQHAQHLVYHKTEYEAAYRNFLTQIFPNVHGSSSNVNKSKL</sequence>
<dbReference type="SUPFAM" id="SSF53474">
    <property type="entry name" value="alpha/beta-Hydrolases"/>
    <property type="match status" value="1"/>
</dbReference>
<dbReference type="PANTHER" id="PTHR20908">
    <property type="entry name" value="LD15586P"/>
    <property type="match status" value="1"/>
</dbReference>
<dbReference type="InterPro" id="IPR008547">
    <property type="entry name" value="DUF829_TMEM53"/>
</dbReference>
<protein>
    <recommendedName>
        <fullName evidence="2">Peptidase S9 prolyl oligopeptidase catalytic domain-containing protein</fullName>
    </recommendedName>
</protein>
<dbReference type="PANTHER" id="PTHR20908:SF1">
    <property type="entry name" value="LD15586P"/>
    <property type="match status" value="1"/>
</dbReference>
<reference evidence="1" key="1">
    <citation type="submission" date="2014-12" db="EMBL/GenBank/DDBJ databases">
        <title>Insight into the proteome of Arion vulgaris.</title>
        <authorList>
            <person name="Aradska J."/>
            <person name="Bulat T."/>
            <person name="Smidak R."/>
            <person name="Sarate P."/>
            <person name="Gangsoo J."/>
            <person name="Sialana F."/>
            <person name="Bilban M."/>
            <person name="Lubec G."/>
        </authorList>
    </citation>
    <scope>NUCLEOTIDE SEQUENCE</scope>
    <source>
        <tissue evidence="1">Skin</tissue>
    </source>
</reference>